<accession>A0AA39ECP7</accession>
<keyword evidence="2" id="KW-0805">Transcription regulation</keyword>
<evidence type="ECO:0000259" key="6">
    <source>
        <dbReference type="PROSITE" id="PS50888"/>
    </source>
</evidence>
<dbReference type="Pfam" id="PF00010">
    <property type="entry name" value="HLH"/>
    <property type="match status" value="1"/>
</dbReference>
<dbReference type="PROSITE" id="PS50888">
    <property type="entry name" value="BHLH"/>
    <property type="match status" value="1"/>
</dbReference>
<evidence type="ECO:0000256" key="5">
    <source>
        <dbReference type="SAM" id="Coils"/>
    </source>
</evidence>
<keyword evidence="8" id="KW-1185">Reference proteome</keyword>
<dbReference type="AlphaFoldDB" id="A0AA39ECP7"/>
<dbReference type="GO" id="GO:0090575">
    <property type="term" value="C:RNA polymerase II transcription regulator complex"/>
    <property type="evidence" value="ECO:0007669"/>
    <property type="project" value="TreeGrafter"/>
</dbReference>
<evidence type="ECO:0000256" key="3">
    <source>
        <dbReference type="ARBA" id="ARBA00023163"/>
    </source>
</evidence>
<evidence type="ECO:0000313" key="8">
    <source>
        <dbReference type="Proteomes" id="UP001168098"/>
    </source>
</evidence>
<evidence type="ECO:0000256" key="2">
    <source>
        <dbReference type="ARBA" id="ARBA00023015"/>
    </source>
</evidence>
<reference evidence="7 8" key="1">
    <citation type="journal article" date="2023" name="BMC Biotechnol.">
        <title>Vitis rotundifolia cv Carlos genome sequencing.</title>
        <authorList>
            <person name="Huff M."/>
            <person name="Hulse-Kemp A."/>
            <person name="Scheffler B."/>
            <person name="Youngblood R."/>
            <person name="Simpson S."/>
            <person name="Babiker E."/>
            <person name="Staton M."/>
        </authorList>
    </citation>
    <scope>NUCLEOTIDE SEQUENCE [LARGE SCALE GENOMIC DNA]</scope>
    <source>
        <tissue evidence="7">Leaf</tissue>
    </source>
</reference>
<keyword evidence="4" id="KW-0539">Nucleus</keyword>
<dbReference type="GO" id="GO:0000981">
    <property type="term" value="F:DNA-binding transcription factor activity, RNA polymerase II-specific"/>
    <property type="evidence" value="ECO:0007669"/>
    <property type="project" value="TreeGrafter"/>
</dbReference>
<organism evidence="7 8">
    <name type="scientific">Vitis rotundifolia</name>
    <name type="common">Muscadine grape</name>
    <dbReference type="NCBI Taxonomy" id="103349"/>
    <lineage>
        <taxon>Eukaryota</taxon>
        <taxon>Viridiplantae</taxon>
        <taxon>Streptophyta</taxon>
        <taxon>Embryophyta</taxon>
        <taxon>Tracheophyta</taxon>
        <taxon>Spermatophyta</taxon>
        <taxon>Magnoliopsida</taxon>
        <taxon>eudicotyledons</taxon>
        <taxon>Gunneridae</taxon>
        <taxon>Pentapetalae</taxon>
        <taxon>rosids</taxon>
        <taxon>Vitales</taxon>
        <taxon>Vitaceae</taxon>
        <taxon>Viteae</taxon>
        <taxon>Vitis</taxon>
    </lineage>
</organism>
<evidence type="ECO:0000256" key="4">
    <source>
        <dbReference type="ARBA" id="ARBA00023242"/>
    </source>
</evidence>
<dbReference type="Proteomes" id="UP001168098">
    <property type="component" value="Unassembled WGS sequence"/>
</dbReference>
<dbReference type="PANTHER" id="PTHR13935">
    <property type="entry name" value="ACHAETE-SCUTE TRANSCRIPTION FACTOR-RELATED"/>
    <property type="match status" value="1"/>
</dbReference>
<dbReference type="EMBL" id="JARBHA010000001">
    <property type="protein sequence ID" value="KAJ9709477.1"/>
    <property type="molecule type" value="Genomic_DNA"/>
</dbReference>
<feature type="domain" description="BHLH" evidence="6">
    <location>
        <begin position="8"/>
        <end position="58"/>
    </location>
</feature>
<comment type="caution">
    <text evidence="7">The sequence shown here is derived from an EMBL/GenBank/DDBJ whole genome shotgun (WGS) entry which is preliminary data.</text>
</comment>
<sequence>MPRHGSNLTQVDRNAVERERRMYMKDLFSRLAFLIPTPPSKASLPELLDQAITHVKQSKERVEMLKQRKQRVEGNPDMTGGTGSRSSVIAVCDLGSILQVCLTSGLNKKFMLYQVIDVLVEEAAQVVALSYSIVGDKIFYTIYVQAVCSRIGIETSRVQERLTELIFQTTC</sequence>
<feature type="coiled-coil region" evidence="5">
    <location>
        <begin position="48"/>
        <end position="75"/>
    </location>
</feature>
<keyword evidence="5" id="KW-0175">Coiled coil</keyword>
<dbReference type="Gene3D" id="4.10.280.10">
    <property type="entry name" value="Helix-loop-helix DNA-binding domain"/>
    <property type="match status" value="1"/>
</dbReference>
<dbReference type="SMART" id="SM00353">
    <property type="entry name" value="HLH"/>
    <property type="match status" value="1"/>
</dbReference>
<dbReference type="GO" id="GO:0046983">
    <property type="term" value="F:protein dimerization activity"/>
    <property type="evidence" value="ECO:0007669"/>
    <property type="project" value="InterPro"/>
</dbReference>
<dbReference type="InterPro" id="IPR036638">
    <property type="entry name" value="HLH_DNA-bd_sf"/>
</dbReference>
<dbReference type="SUPFAM" id="SSF47459">
    <property type="entry name" value="HLH, helix-loop-helix DNA-binding domain"/>
    <property type="match status" value="1"/>
</dbReference>
<evidence type="ECO:0000256" key="1">
    <source>
        <dbReference type="ARBA" id="ARBA00004123"/>
    </source>
</evidence>
<name>A0AA39ECP7_VITRO</name>
<dbReference type="GO" id="GO:0000977">
    <property type="term" value="F:RNA polymerase II transcription regulatory region sequence-specific DNA binding"/>
    <property type="evidence" value="ECO:0007669"/>
    <property type="project" value="TreeGrafter"/>
</dbReference>
<comment type="subcellular location">
    <subcellularLocation>
        <location evidence="1">Nucleus</location>
    </subcellularLocation>
</comment>
<dbReference type="InterPro" id="IPR011598">
    <property type="entry name" value="bHLH_dom"/>
</dbReference>
<proteinExistence type="predicted"/>
<gene>
    <name evidence="7" type="ORF">PVL29_001115</name>
</gene>
<keyword evidence="3" id="KW-0804">Transcription</keyword>
<dbReference type="InterPro" id="IPR015660">
    <property type="entry name" value="MASH1/Ascl1a-like"/>
</dbReference>
<evidence type="ECO:0000313" key="7">
    <source>
        <dbReference type="EMBL" id="KAJ9709477.1"/>
    </source>
</evidence>
<protein>
    <recommendedName>
        <fullName evidence="6">BHLH domain-containing protein</fullName>
    </recommendedName>
</protein>
<dbReference type="PANTHER" id="PTHR13935:SF118">
    <property type="entry name" value="BHLH DOMAIN-CONTAINING PROTEIN"/>
    <property type="match status" value="1"/>
</dbReference>